<name>A0A7D4SJK7_9GAMM</name>
<reference evidence="1 2" key="1">
    <citation type="submission" date="2020-05" db="EMBL/GenBank/DDBJ databases">
        <title>Thiomicrorhabdus sediminis sp.nov. and Thiomicrorhabdus xiamenensis sp.nov., novel sulfur-oxidizing bacteria isolated from coastal sediment.</title>
        <authorList>
            <person name="Liu X."/>
        </authorList>
    </citation>
    <scope>NUCLEOTIDE SEQUENCE [LARGE SCALE GENOMIC DNA]</scope>
    <source>
        <strain evidence="1 2">G2</strain>
    </source>
</reference>
<dbReference type="AlphaFoldDB" id="A0A7D4SJK7"/>
<organism evidence="1 2">
    <name type="scientific">Thiomicrorhabdus xiamenensis</name>
    <dbReference type="NCBI Taxonomy" id="2739063"/>
    <lineage>
        <taxon>Bacteria</taxon>
        <taxon>Pseudomonadati</taxon>
        <taxon>Pseudomonadota</taxon>
        <taxon>Gammaproteobacteria</taxon>
        <taxon>Thiotrichales</taxon>
        <taxon>Piscirickettsiaceae</taxon>
        <taxon>Thiomicrorhabdus</taxon>
    </lineage>
</organism>
<gene>
    <name evidence="1" type="ORF">HQN79_11415</name>
</gene>
<sequence length="597" mass="66078">MKSTSYRNRFFRQRGSITLMGAGAIISALYAFSLVMEYSKLKIIDHELDNYARSIAETALRSEMALTLKGYQEGSMDLQISDYLSESVLHTLGYNSDEAPSDRVIYKELTYGRIEADGAFYALGDENPYYSASSTLTTYRNNPRLALEEIASGDMTPENLPKFNAVAVQLWTNDNFLNLYTPEGRAIFGADPSNQKCYCDIRYEMCMNGELSKQDILDGLYPKDIEKLKNQGVVKVLLNGLLDFAAIPAHSLTEAQADALAEAIADPASEARRNYCEYGFTATHPSLSDTTKYPYIDFFKRQGWIGIEPFVENNGIIGNLLVESNFSKGDYLRAVGQLPVFVYDGADTLANDAGLVTTVDELLLLLNPLSGDGSMHPKSTDGDNLQKGDLLATTFNGQGYRCSLLTVNVDVTLLNWLTDFLGLSNQVLAMRCDDLLNSLLTVVDSIVSPVLWLVLKILPLDLLLNWLLENILGFGPLGDTLMNLLDPDVVVHDPIYIGRSGTCIYGTDSSNLNPQRCLYNANDSAYQSCNYLLSAEDESGLPKIEAPNLVNRLSIFLFGPVKDFSAGVESLNCEMRYLRYSPTNRWGLGSGGWKEIN</sequence>
<evidence type="ECO:0000313" key="1">
    <source>
        <dbReference type="EMBL" id="QKI90139.1"/>
    </source>
</evidence>
<evidence type="ECO:0000313" key="2">
    <source>
        <dbReference type="Proteomes" id="UP000504724"/>
    </source>
</evidence>
<accession>A0A7D4SJK7</accession>
<dbReference type="EMBL" id="CP054020">
    <property type="protein sequence ID" value="QKI90139.1"/>
    <property type="molecule type" value="Genomic_DNA"/>
</dbReference>
<dbReference type="Proteomes" id="UP000504724">
    <property type="component" value="Chromosome"/>
</dbReference>
<keyword evidence="2" id="KW-1185">Reference proteome</keyword>
<protein>
    <submittedName>
        <fullName evidence="1">Uncharacterized protein</fullName>
    </submittedName>
</protein>
<proteinExistence type="predicted"/>
<dbReference type="KEGG" id="txa:HQN79_11415"/>
<dbReference type="RefSeq" id="WP_173286657.1">
    <property type="nucleotide sequence ID" value="NZ_CP054020.1"/>
</dbReference>